<feature type="domain" description="HTH lysR-type" evidence="5">
    <location>
        <begin position="6"/>
        <end position="63"/>
    </location>
</feature>
<dbReference type="SUPFAM" id="SSF46785">
    <property type="entry name" value="Winged helix' DNA-binding domain"/>
    <property type="match status" value="1"/>
</dbReference>
<evidence type="ECO:0000259" key="5">
    <source>
        <dbReference type="PROSITE" id="PS50931"/>
    </source>
</evidence>
<dbReference type="PROSITE" id="PS50931">
    <property type="entry name" value="HTH_LYSR"/>
    <property type="match status" value="1"/>
</dbReference>
<dbReference type="RefSeq" id="WP_187760666.1">
    <property type="nucleotide sequence ID" value="NZ_CP061038.1"/>
</dbReference>
<dbReference type="PRINTS" id="PR00039">
    <property type="entry name" value="HTHLYSR"/>
</dbReference>
<reference evidence="6 7" key="1">
    <citation type="submission" date="2020-09" db="EMBL/GenBank/DDBJ databases">
        <title>Sphingomonas sp., a new species isolated from pork steak.</title>
        <authorList>
            <person name="Heidler von Heilborn D."/>
        </authorList>
    </citation>
    <scope>NUCLEOTIDE SEQUENCE [LARGE SCALE GENOMIC DNA]</scope>
    <source>
        <strain evidence="7">S8-3T</strain>
    </source>
</reference>
<evidence type="ECO:0000256" key="3">
    <source>
        <dbReference type="ARBA" id="ARBA00023125"/>
    </source>
</evidence>
<comment type="similarity">
    <text evidence="1">Belongs to the LysR transcriptional regulatory family.</text>
</comment>
<accession>A0A7H0LF85</accession>
<dbReference type="InterPro" id="IPR036390">
    <property type="entry name" value="WH_DNA-bd_sf"/>
</dbReference>
<evidence type="ECO:0000256" key="1">
    <source>
        <dbReference type="ARBA" id="ARBA00009437"/>
    </source>
</evidence>
<dbReference type="InterPro" id="IPR050389">
    <property type="entry name" value="LysR-type_TF"/>
</dbReference>
<dbReference type="Gene3D" id="1.10.10.10">
    <property type="entry name" value="Winged helix-like DNA-binding domain superfamily/Winged helix DNA-binding domain"/>
    <property type="match status" value="1"/>
</dbReference>
<dbReference type="GO" id="GO:0003677">
    <property type="term" value="F:DNA binding"/>
    <property type="evidence" value="ECO:0007669"/>
    <property type="project" value="UniProtKB-KW"/>
</dbReference>
<dbReference type="AlphaFoldDB" id="A0A7H0LF85"/>
<keyword evidence="4" id="KW-0804">Transcription</keyword>
<gene>
    <name evidence="6" type="ORF">H3Z74_16495</name>
</gene>
<keyword evidence="3" id="KW-0238">DNA-binding</keyword>
<dbReference type="InterPro" id="IPR036388">
    <property type="entry name" value="WH-like_DNA-bd_sf"/>
</dbReference>
<evidence type="ECO:0000256" key="4">
    <source>
        <dbReference type="ARBA" id="ARBA00023163"/>
    </source>
</evidence>
<dbReference type="Pfam" id="PF03466">
    <property type="entry name" value="LysR_substrate"/>
    <property type="match status" value="1"/>
</dbReference>
<dbReference type="EMBL" id="CP061038">
    <property type="protein sequence ID" value="QNQ08338.1"/>
    <property type="molecule type" value="Genomic_DNA"/>
</dbReference>
<dbReference type="GO" id="GO:0003700">
    <property type="term" value="F:DNA-binding transcription factor activity"/>
    <property type="evidence" value="ECO:0007669"/>
    <property type="project" value="InterPro"/>
</dbReference>
<dbReference type="Proteomes" id="UP000516148">
    <property type="component" value="Chromosome"/>
</dbReference>
<dbReference type="InterPro" id="IPR000847">
    <property type="entry name" value="LysR_HTH_N"/>
</dbReference>
<keyword evidence="2" id="KW-0805">Transcription regulation</keyword>
<dbReference type="Gene3D" id="3.40.190.10">
    <property type="entry name" value="Periplasmic binding protein-like II"/>
    <property type="match status" value="2"/>
</dbReference>
<dbReference type="KEGG" id="spap:H3Z74_16495"/>
<sequence length="298" mass="32972">MDSKKLDLNLLVALDGLLTERNVTHAAARLNLSQPALSAQLARLRDLFGDPLFVPVQRGVLPTPLARDLQQPLREALNRISALISGAHAFDPAEAEISFTIAASDYMQTILLPFLLWVNDTAPGVRIMLRPSGRSAMADLENGEIDIAFLQPSEASGPRLHRLDMLGERYVGVIRKGGLDARPMTLERFIAERHIIVSPRADGFEGPTDEALAALGLTRRVAFAFSSFVFLLDTIIDSDLIALAPERLALRYAELVDRFEPPIAVPGFSIAMVWHDRTHDHPARAWLRERLAEFCADQ</sequence>
<evidence type="ECO:0000256" key="2">
    <source>
        <dbReference type="ARBA" id="ARBA00023015"/>
    </source>
</evidence>
<dbReference type="InterPro" id="IPR005119">
    <property type="entry name" value="LysR_subst-bd"/>
</dbReference>
<dbReference type="PANTHER" id="PTHR30118">
    <property type="entry name" value="HTH-TYPE TRANSCRIPTIONAL REGULATOR LEUO-RELATED"/>
    <property type="match status" value="1"/>
</dbReference>
<keyword evidence="7" id="KW-1185">Reference proteome</keyword>
<proteinExistence type="inferred from homology"/>
<dbReference type="SUPFAM" id="SSF53850">
    <property type="entry name" value="Periplasmic binding protein-like II"/>
    <property type="match status" value="1"/>
</dbReference>
<dbReference type="PANTHER" id="PTHR30118:SF15">
    <property type="entry name" value="TRANSCRIPTIONAL REGULATORY PROTEIN"/>
    <property type="match status" value="1"/>
</dbReference>
<protein>
    <submittedName>
        <fullName evidence="6">LysR family transcriptional regulator</fullName>
    </submittedName>
</protein>
<name>A0A7H0LF85_9SPHN</name>
<dbReference type="Pfam" id="PF00126">
    <property type="entry name" value="HTH_1"/>
    <property type="match status" value="1"/>
</dbReference>
<organism evidence="6 7">
    <name type="scientific">Sphingomonas alpina</name>
    <dbReference type="NCBI Taxonomy" id="653931"/>
    <lineage>
        <taxon>Bacteria</taxon>
        <taxon>Pseudomonadati</taxon>
        <taxon>Pseudomonadota</taxon>
        <taxon>Alphaproteobacteria</taxon>
        <taxon>Sphingomonadales</taxon>
        <taxon>Sphingomonadaceae</taxon>
        <taxon>Sphingomonas</taxon>
    </lineage>
</organism>
<evidence type="ECO:0000313" key="7">
    <source>
        <dbReference type="Proteomes" id="UP000516148"/>
    </source>
</evidence>
<evidence type="ECO:0000313" key="6">
    <source>
        <dbReference type="EMBL" id="QNQ08338.1"/>
    </source>
</evidence>